<comment type="caution">
    <text evidence="2">The sequence shown here is derived from an EMBL/GenBank/DDBJ whole genome shotgun (WGS) entry which is preliminary data.</text>
</comment>
<name>A0A0W0F7K9_MONRR</name>
<evidence type="ECO:0000313" key="3">
    <source>
        <dbReference type="Proteomes" id="UP000054988"/>
    </source>
</evidence>
<evidence type="ECO:0000256" key="1">
    <source>
        <dbReference type="SAM" id="MobiDB-lite"/>
    </source>
</evidence>
<sequence>MAKPIPLELENIPVVDGKVHCPNCNEHIRVGKAGKGNFANKHYLTPTCEAMKLRKEKQAKLNQGRTKQQSILSLLPKAVASVLPNVQVPKPIQSLKKKGHNTPSTTSNGSASSSAQPQSMSPPPTSLVATIETTQSHHTDILEKLRTRILQLPASVPEANTHHPLAQYSKEPEKLTCCCRNVFAGLL</sequence>
<dbReference type="AlphaFoldDB" id="A0A0W0F7K9"/>
<evidence type="ECO:0000313" key="2">
    <source>
        <dbReference type="EMBL" id="KTB32327.1"/>
    </source>
</evidence>
<protein>
    <submittedName>
        <fullName evidence="2">Uncharacterized protein</fullName>
    </submittedName>
</protein>
<dbReference type="Proteomes" id="UP000054988">
    <property type="component" value="Unassembled WGS sequence"/>
</dbReference>
<gene>
    <name evidence="2" type="ORF">WG66_15097</name>
</gene>
<feature type="compositionally biased region" description="Low complexity" evidence="1">
    <location>
        <begin position="101"/>
        <end position="119"/>
    </location>
</feature>
<accession>A0A0W0F7K9</accession>
<proteinExistence type="predicted"/>
<feature type="region of interest" description="Disordered" evidence="1">
    <location>
        <begin position="90"/>
        <end position="126"/>
    </location>
</feature>
<reference evidence="2 3" key="1">
    <citation type="submission" date="2015-12" db="EMBL/GenBank/DDBJ databases">
        <title>Draft genome sequence of Moniliophthora roreri, the causal agent of frosty pod rot of cacao.</title>
        <authorList>
            <person name="Aime M.C."/>
            <person name="Diaz-Valderrama J.R."/>
            <person name="Kijpornyongpan T."/>
            <person name="Phillips-Mora W."/>
        </authorList>
    </citation>
    <scope>NUCLEOTIDE SEQUENCE [LARGE SCALE GENOMIC DNA]</scope>
    <source>
        <strain evidence="2 3">MCA 2952</strain>
    </source>
</reference>
<dbReference type="EMBL" id="LATX01002240">
    <property type="protein sequence ID" value="KTB32327.1"/>
    <property type="molecule type" value="Genomic_DNA"/>
</dbReference>
<organism evidence="2 3">
    <name type="scientific">Moniliophthora roreri</name>
    <name type="common">Frosty pod rot fungus</name>
    <name type="synonym">Monilia roreri</name>
    <dbReference type="NCBI Taxonomy" id="221103"/>
    <lineage>
        <taxon>Eukaryota</taxon>
        <taxon>Fungi</taxon>
        <taxon>Dikarya</taxon>
        <taxon>Basidiomycota</taxon>
        <taxon>Agaricomycotina</taxon>
        <taxon>Agaricomycetes</taxon>
        <taxon>Agaricomycetidae</taxon>
        <taxon>Agaricales</taxon>
        <taxon>Marasmiineae</taxon>
        <taxon>Marasmiaceae</taxon>
        <taxon>Moniliophthora</taxon>
    </lineage>
</organism>